<protein>
    <submittedName>
        <fullName evidence="1">Uncharacterized protein</fullName>
    </submittedName>
</protein>
<name>A0A1R2CGX2_9CILI</name>
<comment type="caution">
    <text evidence="1">The sequence shown here is derived from an EMBL/GenBank/DDBJ whole genome shotgun (WGS) entry which is preliminary data.</text>
</comment>
<proteinExistence type="predicted"/>
<accession>A0A1R2CGX2</accession>
<keyword evidence="2" id="KW-1185">Reference proteome</keyword>
<dbReference type="Proteomes" id="UP000187209">
    <property type="component" value="Unassembled WGS sequence"/>
</dbReference>
<reference evidence="1 2" key="1">
    <citation type="submission" date="2016-11" db="EMBL/GenBank/DDBJ databases">
        <title>The macronuclear genome of Stentor coeruleus: a giant cell with tiny introns.</title>
        <authorList>
            <person name="Slabodnick M."/>
            <person name="Ruby J.G."/>
            <person name="Reiff S.B."/>
            <person name="Swart E.C."/>
            <person name="Gosai S."/>
            <person name="Prabakaran S."/>
            <person name="Witkowska E."/>
            <person name="Larue G.E."/>
            <person name="Fisher S."/>
            <person name="Freeman R.M."/>
            <person name="Gunawardena J."/>
            <person name="Chu W."/>
            <person name="Stover N.A."/>
            <person name="Gregory B.D."/>
            <person name="Nowacki M."/>
            <person name="Derisi J."/>
            <person name="Roy S.W."/>
            <person name="Marshall W.F."/>
            <person name="Sood P."/>
        </authorList>
    </citation>
    <scope>NUCLEOTIDE SEQUENCE [LARGE SCALE GENOMIC DNA]</scope>
    <source>
        <strain evidence="1">WM001</strain>
    </source>
</reference>
<evidence type="ECO:0000313" key="1">
    <source>
        <dbReference type="EMBL" id="OMJ88225.1"/>
    </source>
</evidence>
<sequence>MTGLEKLPLCELIYRISNASTEDLAFSSDDDNEFKVEPCFLRPENASDLFVPISPNREEYYHSLAQSLESIYYKLDDEIQPVNIRDELTHHAADVKLNTVGSSLISRRRSNILK</sequence>
<organism evidence="1 2">
    <name type="scientific">Stentor coeruleus</name>
    <dbReference type="NCBI Taxonomy" id="5963"/>
    <lineage>
        <taxon>Eukaryota</taxon>
        <taxon>Sar</taxon>
        <taxon>Alveolata</taxon>
        <taxon>Ciliophora</taxon>
        <taxon>Postciliodesmatophora</taxon>
        <taxon>Heterotrichea</taxon>
        <taxon>Heterotrichida</taxon>
        <taxon>Stentoridae</taxon>
        <taxon>Stentor</taxon>
    </lineage>
</organism>
<evidence type="ECO:0000313" key="2">
    <source>
        <dbReference type="Proteomes" id="UP000187209"/>
    </source>
</evidence>
<dbReference type="AlphaFoldDB" id="A0A1R2CGX2"/>
<gene>
    <name evidence="1" type="ORF">SteCoe_9884</name>
</gene>
<dbReference type="EMBL" id="MPUH01000156">
    <property type="protein sequence ID" value="OMJ88225.1"/>
    <property type="molecule type" value="Genomic_DNA"/>
</dbReference>